<proteinExistence type="inferred from homology"/>
<dbReference type="InterPro" id="IPR042617">
    <property type="entry name" value="CTC1-like"/>
</dbReference>
<dbReference type="GO" id="GO:0005654">
    <property type="term" value="C:nucleoplasm"/>
    <property type="evidence" value="ECO:0007669"/>
    <property type="project" value="Ensembl"/>
</dbReference>
<evidence type="ECO:0000313" key="10">
    <source>
        <dbReference type="Proteomes" id="UP000007648"/>
    </source>
</evidence>
<dbReference type="GO" id="GO:0090399">
    <property type="term" value="P:replicative senescence"/>
    <property type="evidence" value="ECO:0007669"/>
    <property type="project" value="Ensembl"/>
</dbReference>
<evidence type="ECO:0000256" key="6">
    <source>
        <dbReference type="ARBA" id="ARBA00022895"/>
    </source>
</evidence>
<evidence type="ECO:0000256" key="5">
    <source>
        <dbReference type="ARBA" id="ARBA00022454"/>
    </source>
</evidence>
<dbReference type="GO" id="GO:0048538">
    <property type="term" value="P:thymus development"/>
    <property type="evidence" value="ECO:0007669"/>
    <property type="project" value="Ensembl"/>
</dbReference>
<dbReference type="Ensembl" id="ENSSHAT00000040277.1">
    <property type="protein sequence ID" value="ENSSHAP00000043462.1"/>
    <property type="gene ID" value="ENSSHAG00000012528.2"/>
</dbReference>
<organism evidence="9 10">
    <name type="scientific">Sarcophilus harrisii</name>
    <name type="common">Tasmanian devil</name>
    <name type="synonym">Sarcophilus laniarius</name>
    <dbReference type="NCBI Taxonomy" id="9305"/>
    <lineage>
        <taxon>Eukaryota</taxon>
        <taxon>Metazoa</taxon>
        <taxon>Chordata</taxon>
        <taxon>Craniata</taxon>
        <taxon>Vertebrata</taxon>
        <taxon>Euteleostomi</taxon>
        <taxon>Mammalia</taxon>
        <taxon>Metatheria</taxon>
        <taxon>Dasyuromorphia</taxon>
        <taxon>Dasyuridae</taxon>
        <taxon>Sarcophilus</taxon>
    </lineage>
</organism>
<dbReference type="RefSeq" id="XP_031821338.1">
    <property type="nucleotide sequence ID" value="XM_031965478.1"/>
</dbReference>
<keyword evidence="8" id="KW-0539">Nucleus</keyword>
<dbReference type="GO" id="GO:1990879">
    <property type="term" value="C:CST complex"/>
    <property type="evidence" value="ECO:0007669"/>
    <property type="project" value="Ensembl"/>
</dbReference>
<dbReference type="GO" id="GO:0035264">
    <property type="term" value="P:multicellular organism growth"/>
    <property type="evidence" value="ECO:0007669"/>
    <property type="project" value="Ensembl"/>
</dbReference>
<reference evidence="9" key="3">
    <citation type="submission" date="2025-09" db="UniProtKB">
        <authorList>
            <consortium name="Ensembl"/>
        </authorList>
    </citation>
    <scope>IDENTIFICATION</scope>
</reference>
<comment type="subcellular location">
    <subcellularLocation>
        <location evidence="2">Chromosome</location>
        <location evidence="2">Telomere</location>
    </subcellularLocation>
    <subcellularLocation>
        <location evidence="1">Nucleus</location>
    </subcellularLocation>
</comment>
<dbReference type="GeneTree" id="ENSGT00390000011553"/>
<keyword evidence="7" id="KW-0238">DNA-binding</keyword>
<dbReference type="FunCoup" id="A0A7N4PU31">
    <property type="interactions" value="2041"/>
</dbReference>
<evidence type="ECO:0000256" key="2">
    <source>
        <dbReference type="ARBA" id="ARBA00004574"/>
    </source>
</evidence>
<dbReference type="PANTHER" id="PTHR14865">
    <property type="entry name" value="CST COMPLEX SUBUNIT CTC1"/>
    <property type="match status" value="1"/>
</dbReference>
<sequence>MVASLPFLLADGTSPLPPPSFWFFAIIRRDVVNAFVHEQAWLQAVHSFIQKNLIPIIKHPCIQLVETVVDCVKAIWASSGATGGLNLPLSYSFVSVQELKSHQHLPCCSHLAWSSTEYQTWANKIGVNTIPLPRERLLLLGILTDLPVDLDPECRDGSLYVKDNSGTLGCELLDLDISWLGHLFLFPSWSYIPPAWQQGSLGSGHLELWCPPVPVLPLVLNRGPETPIRVLYPEIASQLLQHRSKFRRQQLHLAGQLIRLSTLIKTHGKTYFILSLGESSSASTSVPIIVQIPRQLVWHHVLRPGCSYVLTNLQISVIRGYSHRIWATSPSSNLMPLDAEHIQEFNVEALISEAVPNPLPASGSFQQHCNSVPKVRMLTYKGTVTKVLNGPAGLYELDGQLCLCLAYQQLPNNGRTIRPGVQLELLDVHFFHSVDGTPVLAPCLRGTVLLRGFSQQESPKQSPHSFCGIVVHLRLLLERHLGLPLYLWTVKALEEITSKLCPRLLRHRQLLQSSASGTAGVGELLLTPTLDAVAPPGISIRNVYQEILEDPHHCALREYSQLQPLCSFPTLAALKEDGQHRAWAVFDPMTLLPLPEVTYLPSCVLNSRLSWSWICLSSSIFQPPPVLLGVLVASSHRGWLQLRDQSGSLPCLPLPKSSQVFIDPRLIGSLVRVERFQLVVEREVKSNFPSWKELGMPGFIQERRTNIYVLFYLDDALILPIPSPYNLTRRPPQAKFPCLEEPSKVQSRLLLLSHKECLMKRNYQSSQSDGPLPPKHTLSFHVSGTWLGGIQRKDGDGWGLPESLGDESQDQKVFLLFFGQSIRWFEFLHPGQQYRLILPNSAQPPSLLEEGDSSPLSQRILELTGYTSCLIVQDDWILEPGNTQDIPGMVGISKGLSESSLTEILSGSSPGSFVSFSAEILSRTPCVPLTETTQQGNFQTFQRGVKLTVALDAAELASRIPIDVYIEAPHPPLPLGLLPGTRVYFQQLERKVSRFQNVYCRFLPSSYLRILCFPAEIPASSNLPHVYLAELQRDSPGPTWASASCHVVSVLSVQLFWLCAHCTSVCVQGQCSRQGLPCPTQASVSQANIRLLVEDGTGEAVVTCTNQQVAVALGLCPAEWDTLMELVRVPGRVALHISRPGAQPEFIGETDGSLMLFLQTLCTSSRVLRPIHLSFELERKPTRVTTSEPPRLHRFQFGEIPVLTHMVPRLSLSCLSLRDPEVPHILSS</sequence>
<dbReference type="GO" id="GO:0006974">
    <property type="term" value="P:DNA damage response"/>
    <property type="evidence" value="ECO:0007669"/>
    <property type="project" value="Ensembl"/>
</dbReference>
<keyword evidence="5" id="KW-0158">Chromosome</keyword>
<name>A0A7N4PU31_SARHA</name>
<dbReference type="GO" id="GO:0098505">
    <property type="term" value="F:G-rich strand telomeric DNA binding"/>
    <property type="evidence" value="ECO:0007669"/>
    <property type="project" value="Ensembl"/>
</dbReference>
<reference evidence="9 10" key="1">
    <citation type="journal article" date="2011" name="Proc. Natl. Acad. Sci. U.S.A.">
        <title>Genetic diversity and population structure of the endangered marsupial Sarcophilus harrisii (Tasmanian devil).</title>
        <authorList>
            <person name="Miller W."/>
            <person name="Hayes V.M."/>
            <person name="Ratan A."/>
            <person name="Petersen D.C."/>
            <person name="Wittekindt N.E."/>
            <person name="Miller J."/>
            <person name="Walenz B."/>
            <person name="Knight J."/>
            <person name="Qi J."/>
            <person name="Zhao F."/>
            <person name="Wang Q."/>
            <person name="Bedoya-Reina O.C."/>
            <person name="Katiyar N."/>
            <person name="Tomsho L.P."/>
            <person name="Kasson L.M."/>
            <person name="Hardie R.A."/>
            <person name="Woodbridge P."/>
            <person name="Tindall E.A."/>
            <person name="Bertelsen M.F."/>
            <person name="Dixon D."/>
            <person name="Pyecroft S."/>
            <person name="Helgen K.M."/>
            <person name="Lesk A.M."/>
            <person name="Pringle T.H."/>
            <person name="Patterson N."/>
            <person name="Zhang Y."/>
            <person name="Kreiss A."/>
            <person name="Woods G.M."/>
            <person name="Jones M.E."/>
            <person name="Schuster S.C."/>
        </authorList>
    </citation>
    <scope>NUCLEOTIDE SEQUENCE [LARGE SCALE GENOMIC DNA]</scope>
</reference>
<comment type="similarity">
    <text evidence="3">Belongs to the CTC1 family.</text>
</comment>
<dbReference type="GO" id="GO:0048536">
    <property type="term" value="P:spleen development"/>
    <property type="evidence" value="ECO:0007669"/>
    <property type="project" value="Ensembl"/>
</dbReference>
<evidence type="ECO:0000256" key="3">
    <source>
        <dbReference type="ARBA" id="ARBA00006332"/>
    </source>
</evidence>
<reference evidence="9" key="2">
    <citation type="submission" date="2025-08" db="UniProtKB">
        <authorList>
            <consortium name="Ensembl"/>
        </authorList>
    </citation>
    <scope>IDENTIFICATION</scope>
</reference>
<dbReference type="GO" id="GO:0048146">
    <property type="term" value="P:positive regulation of fibroblast proliferation"/>
    <property type="evidence" value="ECO:0007669"/>
    <property type="project" value="Ensembl"/>
</dbReference>
<evidence type="ECO:0000256" key="4">
    <source>
        <dbReference type="ARBA" id="ARBA00016175"/>
    </source>
</evidence>
<dbReference type="Proteomes" id="UP000007648">
    <property type="component" value="Unassembled WGS sequence"/>
</dbReference>
<gene>
    <name evidence="9" type="primary">CTC1</name>
</gene>
<dbReference type="AlphaFoldDB" id="A0A7N4PU31"/>
<dbReference type="InterPro" id="IPR029156">
    <property type="entry name" value="CTC1"/>
</dbReference>
<accession>A0A7N4PU31</accession>
<keyword evidence="6" id="KW-0779">Telomere</keyword>
<keyword evidence="10" id="KW-1185">Reference proteome</keyword>
<evidence type="ECO:0000256" key="1">
    <source>
        <dbReference type="ARBA" id="ARBA00004123"/>
    </source>
</evidence>
<evidence type="ECO:0000256" key="8">
    <source>
        <dbReference type="ARBA" id="ARBA00023242"/>
    </source>
</evidence>
<dbReference type="GO" id="GO:0032211">
    <property type="term" value="P:negative regulation of telomere maintenance via telomerase"/>
    <property type="evidence" value="ECO:0007669"/>
    <property type="project" value="Ensembl"/>
</dbReference>
<dbReference type="GO" id="GO:0005829">
    <property type="term" value="C:cytosol"/>
    <property type="evidence" value="ECO:0007669"/>
    <property type="project" value="Ensembl"/>
</dbReference>
<dbReference type="GeneID" id="100919334"/>
<dbReference type="GO" id="GO:0048539">
    <property type="term" value="P:bone marrow development"/>
    <property type="evidence" value="ECO:0007669"/>
    <property type="project" value="Ensembl"/>
</dbReference>
<dbReference type="CTD" id="80169"/>
<dbReference type="GO" id="GO:0010389">
    <property type="term" value="P:regulation of G2/M transition of mitotic cell cycle"/>
    <property type="evidence" value="ECO:0007669"/>
    <property type="project" value="Ensembl"/>
</dbReference>
<evidence type="ECO:0000313" key="9">
    <source>
        <dbReference type="Ensembl" id="ENSSHAP00000043462.1"/>
    </source>
</evidence>
<dbReference type="InParanoid" id="A0A7N4PU31"/>
<dbReference type="PANTHER" id="PTHR14865:SF2">
    <property type="entry name" value="CST COMPLEX SUBUNIT CTC1"/>
    <property type="match status" value="1"/>
</dbReference>
<dbReference type="GO" id="GO:0045740">
    <property type="term" value="P:positive regulation of DNA replication"/>
    <property type="evidence" value="ECO:0007669"/>
    <property type="project" value="Ensembl"/>
</dbReference>
<dbReference type="GO" id="GO:0010833">
    <property type="term" value="P:telomere maintenance via telomere lengthening"/>
    <property type="evidence" value="ECO:0007669"/>
    <property type="project" value="Ensembl"/>
</dbReference>
<protein>
    <recommendedName>
        <fullName evidence="4">CST complex subunit CTC1</fullName>
    </recommendedName>
</protein>
<evidence type="ECO:0000256" key="7">
    <source>
        <dbReference type="ARBA" id="ARBA00023125"/>
    </source>
</evidence>
<dbReference type="OrthoDB" id="2314520at2759"/>
<dbReference type="Pfam" id="PF15489">
    <property type="entry name" value="CTC1"/>
    <property type="match status" value="1"/>
</dbReference>
<dbReference type="GO" id="GO:0071425">
    <property type="term" value="P:hematopoietic stem cell proliferation"/>
    <property type="evidence" value="ECO:0007669"/>
    <property type="project" value="Ensembl"/>
</dbReference>